<evidence type="ECO:0000256" key="4">
    <source>
        <dbReference type="ARBA" id="ARBA00036539"/>
    </source>
</evidence>
<dbReference type="PIRSF" id="PIRSF006806">
    <property type="entry name" value="FTHF_cligase"/>
    <property type="match status" value="1"/>
</dbReference>
<comment type="similarity">
    <text evidence="1 6">Belongs to the 5-formyltetrahydrofolate cyclo-ligase family.</text>
</comment>
<dbReference type="Pfam" id="PF01812">
    <property type="entry name" value="5-FTHF_cyc-lig"/>
    <property type="match status" value="1"/>
</dbReference>
<dbReference type="Proteomes" id="UP001165060">
    <property type="component" value="Unassembled WGS sequence"/>
</dbReference>
<dbReference type="EC" id="6.3.3.2" evidence="5 6"/>
<dbReference type="Gene3D" id="3.40.50.10420">
    <property type="entry name" value="NagB/RpiA/CoA transferase-like"/>
    <property type="match status" value="1"/>
</dbReference>
<evidence type="ECO:0000256" key="2">
    <source>
        <dbReference type="ARBA" id="ARBA00022741"/>
    </source>
</evidence>
<dbReference type="SUPFAM" id="SSF100950">
    <property type="entry name" value="NagB/RpiA/CoA transferase-like"/>
    <property type="match status" value="1"/>
</dbReference>
<keyword evidence="8" id="KW-1185">Reference proteome</keyword>
<accession>A0ABQ6M7I0</accession>
<protein>
    <recommendedName>
        <fullName evidence="5 6">5-formyltetrahydrofolate cyclo-ligase</fullName>
        <ecNumber evidence="5 6">6.3.3.2</ecNumber>
    </recommendedName>
</protein>
<evidence type="ECO:0000313" key="7">
    <source>
        <dbReference type="EMBL" id="GMI20969.1"/>
    </source>
</evidence>
<dbReference type="InterPro" id="IPR024185">
    <property type="entry name" value="FTHF_cligase-like_sf"/>
</dbReference>
<gene>
    <name evidence="7" type="ORF">TeGR_g2983</name>
</gene>
<comment type="catalytic activity">
    <reaction evidence="4 6">
        <text>(6S)-5-formyl-5,6,7,8-tetrahydrofolate + ATP = (6R)-5,10-methenyltetrahydrofolate + ADP + phosphate</text>
        <dbReference type="Rhea" id="RHEA:10488"/>
        <dbReference type="ChEBI" id="CHEBI:30616"/>
        <dbReference type="ChEBI" id="CHEBI:43474"/>
        <dbReference type="ChEBI" id="CHEBI:57455"/>
        <dbReference type="ChEBI" id="CHEBI:57457"/>
        <dbReference type="ChEBI" id="CHEBI:456216"/>
        <dbReference type="EC" id="6.3.3.2"/>
    </reaction>
</comment>
<evidence type="ECO:0000256" key="5">
    <source>
        <dbReference type="ARBA" id="ARBA00038966"/>
    </source>
</evidence>
<sequence length="218" mass="23054">MPSPLSKPVLSKPSLRSLVRSSIKSLPPATLSSESLRVTEHVLAMPSYQRSAAVALFLSMPGKELDTEPLLRAALAANKKVFIPRIDPSSSIPSMSFLQVTCPPSDIYSLWPRNKWSIPEPPASPPLPVAGADNAPAPDLLIVPGVAFDSGGGRLGQGKGYYDRYLARLPSMPVLVGVGLGCQMRGGERVPVDEHDVPMDYVVGPGGVELAVGIASLH</sequence>
<dbReference type="PANTHER" id="PTHR23407:SF1">
    <property type="entry name" value="5-FORMYLTETRAHYDROFOLATE CYCLO-LIGASE"/>
    <property type="match status" value="1"/>
</dbReference>
<dbReference type="NCBIfam" id="TIGR02727">
    <property type="entry name" value="MTHFS_bact"/>
    <property type="match status" value="1"/>
</dbReference>
<reference evidence="7 8" key="1">
    <citation type="journal article" date="2023" name="Commun. Biol.">
        <title>Genome analysis of Parmales, the sister group of diatoms, reveals the evolutionary specialization of diatoms from phago-mixotrophs to photoautotrophs.</title>
        <authorList>
            <person name="Ban H."/>
            <person name="Sato S."/>
            <person name="Yoshikawa S."/>
            <person name="Yamada K."/>
            <person name="Nakamura Y."/>
            <person name="Ichinomiya M."/>
            <person name="Sato N."/>
            <person name="Blanc-Mathieu R."/>
            <person name="Endo H."/>
            <person name="Kuwata A."/>
            <person name="Ogata H."/>
        </authorList>
    </citation>
    <scope>NUCLEOTIDE SEQUENCE [LARGE SCALE GENOMIC DNA]</scope>
</reference>
<evidence type="ECO:0000256" key="3">
    <source>
        <dbReference type="ARBA" id="ARBA00022840"/>
    </source>
</evidence>
<dbReference type="EMBL" id="BRYB01005147">
    <property type="protein sequence ID" value="GMI20969.1"/>
    <property type="molecule type" value="Genomic_DNA"/>
</dbReference>
<proteinExistence type="inferred from homology"/>
<keyword evidence="6" id="KW-0479">Metal-binding</keyword>
<organism evidence="7 8">
    <name type="scientific">Tetraparma gracilis</name>
    <dbReference type="NCBI Taxonomy" id="2962635"/>
    <lineage>
        <taxon>Eukaryota</taxon>
        <taxon>Sar</taxon>
        <taxon>Stramenopiles</taxon>
        <taxon>Ochrophyta</taxon>
        <taxon>Bolidophyceae</taxon>
        <taxon>Parmales</taxon>
        <taxon>Triparmaceae</taxon>
        <taxon>Tetraparma</taxon>
    </lineage>
</organism>
<dbReference type="InterPro" id="IPR037171">
    <property type="entry name" value="NagB/RpiA_transferase-like"/>
</dbReference>
<dbReference type="PANTHER" id="PTHR23407">
    <property type="entry name" value="ATPASE INHIBITOR/5-FORMYLTETRAHYDROFOLATE CYCLO-LIGASE"/>
    <property type="match status" value="1"/>
</dbReference>
<keyword evidence="3 6" id="KW-0067">ATP-binding</keyword>
<comment type="cofactor">
    <cofactor evidence="6">
        <name>Mg(2+)</name>
        <dbReference type="ChEBI" id="CHEBI:18420"/>
    </cofactor>
</comment>
<evidence type="ECO:0000313" key="8">
    <source>
        <dbReference type="Proteomes" id="UP001165060"/>
    </source>
</evidence>
<evidence type="ECO:0000256" key="1">
    <source>
        <dbReference type="ARBA" id="ARBA00010638"/>
    </source>
</evidence>
<name>A0ABQ6M7I0_9STRA</name>
<keyword evidence="2 6" id="KW-0547">Nucleotide-binding</keyword>
<evidence type="ECO:0000256" key="6">
    <source>
        <dbReference type="RuleBase" id="RU361279"/>
    </source>
</evidence>
<dbReference type="InterPro" id="IPR002698">
    <property type="entry name" value="FTHF_cligase"/>
</dbReference>
<keyword evidence="6" id="KW-0460">Magnesium</keyword>
<comment type="caution">
    <text evidence="7">The sequence shown here is derived from an EMBL/GenBank/DDBJ whole genome shotgun (WGS) entry which is preliminary data.</text>
</comment>